<dbReference type="PRINTS" id="PR00032">
    <property type="entry name" value="HTHARAC"/>
</dbReference>
<dbReference type="Proteomes" id="UP001060164">
    <property type="component" value="Chromosome"/>
</dbReference>
<dbReference type="InterPro" id="IPR011051">
    <property type="entry name" value="RmlC_Cupin_sf"/>
</dbReference>
<gene>
    <name evidence="5" type="ORF">NQ502_12555</name>
</gene>
<dbReference type="InterPro" id="IPR003313">
    <property type="entry name" value="AraC-bd"/>
</dbReference>
<keyword evidence="1" id="KW-0805">Transcription regulation</keyword>
<keyword evidence="2" id="KW-0238">DNA-binding</keyword>
<evidence type="ECO:0000256" key="1">
    <source>
        <dbReference type="ARBA" id="ARBA00023015"/>
    </source>
</evidence>
<organism evidence="5 6">
    <name type="scientific">Ruminococcus gauvreauii</name>
    <dbReference type="NCBI Taxonomy" id="438033"/>
    <lineage>
        <taxon>Bacteria</taxon>
        <taxon>Bacillati</taxon>
        <taxon>Bacillota</taxon>
        <taxon>Clostridia</taxon>
        <taxon>Eubacteriales</taxon>
        <taxon>Oscillospiraceae</taxon>
        <taxon>Ruminococcus</taxon>
    </lineage>
</organism>
<dbReference type="EMBL" id="CP102290">
    <property type="protein sequence ID" value="UWP58208.1"/>
    <property type="molecule type" value="Genomic_DNA"/>
</dbReference>
<evidence type="ECO:0000313" key="5">
    <source>
        <dbReference type="EMBL" id="UWP58208.1"/>
    </source>
</evidence>
<evidence type="ECO:0000256" key="3">
    <source>
        <dbReference type="ARBA" id="ARBA00023163"/>
    </source>
</evidence>
<dbReference type="PANTHER" id="PTHR43280">
    <property type="entry name" value="ARAC-FAMILY TRANSCRIPTIONAL REGULATOR"/>
    <property type="match status" value="1"/>
</dbReference>
<dbReference type="Pfam" id="PF12833">
    <property type="entry name" value="HTH_18"/>
    <property type="match status" value="1"/>
</dbReference>
<sequence>MAEMMKHIVYDEEERRMLPPDVPHLMHINDNEWMENGHLHLMHQHSDCFEVLLIHKGRGLYTLGYHQYEVCEGDIILCNSNTVHEEVPKTWQGYQTLCFAITNLCMPGLPSNHLIDERQCPVFHQPDQFHDICTLMKMMDRHARSMQPGDREICQNLMLSCMALINQMIEGRQEQTVPKERSLCIEVEDYIGRHYSEDLTLETLGKEFHISSYYLAHLFKEQTGYTLKQYIIRRRIGEAQSLLMDTKTSVTDIAERVGFEDAGHFSRLFSKYAGMSPSEYRNKRTRKT</sequence>
<keyword evidence="6" id="KW-1185">Reference proteome</keyword>
<dbReference type="PANTHER" id="PTHR43280:SF28">
    <property type="entry name" value="HTH-TYPE TRANSCRIPTIONAL ACTIVATOR RHAS"/>
    <property type="match status" value="1"/>
</dbReference>
<dbReference type="SMART" id="SM00342">
    <property type="entry name" value="HTH_ARAC"/>
    <property type="match status" value="1"/>
</dbReference>
<dbReference type="Gene3D" id="2.60.120.10">
    <property type="entry name" value="Jelly Rolls"/>
    <property type="match status" value="1"/>
</dbReference>
<evidence type="ECO:0000313" key="6">
    <source>
        <dbReference type="Proteomes" id="UP001060164"/>
    </source>
</evidence>
<proteinExistence type="predicted"/>
<accession>A0ABY5VDY9</accession>
<dbReference type="InterPro" id="IPR014710">
    <property type="entry name" value="RmlC-like_jellyroll"/>
</dbReference>
<dbReference type="SUPFAM" id="SSF51182">
    <property type="entry name" value="RmlC-like cupins"/>
    <property type="match status" value="1"/>
</dbReference>
<dbReference type="PROSITE" id="PS01124">
    <property type="entry name" value="HTH_ARAC_FAMILY_2"/>
    <property type="match status" value="1"/>
</dbReference>
<dbReference type="InterPro" id="IPR018060">
    <property type="entry name" value="HTH_AraC"/>
</dbReference>
<protein>
    <submittedName>
        <fullName evidence="5">AraC family transcriptional regulator</fullName>
    </submittedName>
</protein>
<dbReference type="Pfam" id="PF02311">
    <property type="entry name" value="AraC_binding"/>
    <property type="match status" value="1"/>
</dbReference>
<dbReference type="RefSeq" id="WP_028529267.1">
    <property type="nucleotide sequence ID" value="NZ_CABLBR010000021.1"/>
</dbReference>
<name>A0ABY5VDY9_9FIRM</name>
<dbReference type="PROSITE" id="PS00041">
    <property type="entry name" value="HTH_ARAC_FAMILY_1"/>
    <property type="match status" value="1"/>
</dbReference>
<evidence type="ECO:0000259" key="4">
    <source>
        <dbReference type="PROSITE" id="PS01124"/>
    </source>
</evidence>
<keyword evidence="3" id="KW-0804">Transcription</keyword>
<feature type="domain" description="HTH araC/xylS-type" evidence="4">
    <location>
        <begin position="185"/>
        <end position="283"/>
    </location>
</feature>
<dbReference type="InterPro" id="IPR018062">
    <property type="entry name" value="HTH_AraC-typ_CS"/>
</dbReference>
<dbReference type="InterPro" id="IPR020449">
    <property type="entry name" value="Tscrpt_reg_AraC-type_HTH"/>
</dbReference>
<reference evidence="5" key="1">
    <citation type="journal article" date="2022" name="Cell">
        <title>Design, construction, and in vivo augmentation of a complex gut microbiome.</title>
        <authorList>
            <person name="Cheng A.G."/>
            <person name="Ho P.Y."/>
            <person name="Aranda-Diaz A."/>
            <person name="Jain S."/>
            <person name="Yu F.B."/>
            <person name="Meng X."/>
            <person name="Wang M."/>
            <person name="Iakiviak M."/>
            <person name="Nagashima K."/>
            <person name="Zhao A."/>
            <person name="Murugkar P."/>
            <person name="Patil A."/>
            <person name="Atabakhsh K."/>
            <person name="Weakley A."/>
            <person name="Yan J."/>
            <person name="Brumbaugh A.R."/>
            <person name="Higginbottom S."/>
            <person name="Dimas A."/>
            <person name="Shiver A.L."/>
            <person name="Deutschbauer A."/>
            <person name="Neff N."/>
            <person name="Sonnenburg J.L."/>
            <person name="Huang K.C."/>
            <person name="Fischbach M.A."/>
        </authorList>
    </citation>
    <scope>NUCLEOTIDE SEQUENCE</scope>
    <source>
        <strain evidence="5">DSM 19829</strain>
    </source>
</reference>
<dbReference type="SUPFAM" id="SSF46689">
    <property type="entry name" value="Homeodomain-like"/>
    <property type="match status" value="2"/>
</dbReference>
<dbReference type="InterPro" id="IPR009057">
    <property type="entry name" value="Homeodomain-like_sf"/>
</dbReference>
<evidence type="ECO:0000256" key="2">
    <source>
        <dbReference type="ARBA" id="ARBA00023125"/>
    </source>
</evidence>
<dbReference type="Gene3D" id="1.10.10.60">
    <property type="entry name" value="Homeodomain-like"/>
    <property type="match status" value="2"/>
</dbReference>